<evidence type="ECO:0000256" key="6">
    <source>
        <dbReference type="ARBA" id="ARBA00022964"/>
    </source>
</evidence>
<feature type="domain" description="Jumonji helical" evidence="9">
    <location>
        <begin position="285"/>
        <end position="388"/>
    </location>
</feature>
<evidence type="ECO:0000313" key="10">
    <source>
        <dbReference type="EMBL" id="GJJ12487.1"/>
    </source>
</evidence>
<evidence type="ECO:0000256" key="3">
    <source>
        <dbReference type="ARBA" id="ARBA00013246"/>
    </source>
</evidence>
<dbReference type="Gene3D" id="2.60.120.650">
    <property type="entry name" value="Cupin"/>
    <property type="match status" value="2"/>
</dbReference>
<evidence type="ECO:0000259" key="9">
    <source>
        <dbReference type="Pfam" id="PF17811"/>
    </source>
</evidence>
<evidence type="ECO:0000256" key="8">
    <source>
        <dbReference type="ARBA" id="ARBA00047915"/>
    </source>
</evidence>
<sequence length="582" mass="67120">MLVPNTFIHDRIKRAVVIRYCQPCREANPTLKPTFKPPTRKSSRKRTQLDYANLHAGLDPSTHDDNKWLRVIEVKDIKNDNFRRMKGSEITIEWLEQDQEAFKEPIVIEHPDGLGMRMPPKGFTVADVAESIGPETPLEVIDVSTQSTSPNWTLGKWAEYYSLPPNSRDKIRNVISLEFSNTPLVHQVSPPRIVKELDWVEKFWPANKRGPGQPYPKVQMYCLMSVAQAWTIFYFARPTAANLNAYERWSGTDMQTTTWLGDMVDEVLKVELVEGNTVQRNDSHINAELRVRDIEIATHVPKKFRFPLFSRLCWYVGEKFLRDLKAHEEFPQRILESLVALADFLVSEARIIESRFNSAANIEAIRKEAKDAVPVDKVKDASALARELRWRVRNALGLSSDDENTSKKTKSSGISAYNRGVKRKRESVDIGEHSEKGEIMQTQSFRNWVPPGWDKETHVPRQTIKEVRQLDRPIFNENEKELENWADDWINKGDQANGIRTEEVSVETTTDIIVKIRRIQSDTGDVMERQRVERKLEVFRWPKKDSIESVDCEDKPKVQSLESDNLIDEVKVEEGAESVTKN</sequence>
<comment type="cofactor">
    <cofactor evidence="1">
        <name>Fe(2+)</name>
        <dbReference type="ChEBI" id="CHEBI:29033"/>
    </cofactor>
</comment>
<evidence type="ECO:0000256" key="4">
    <source>
        <dbReference type="ARBA" id="ARBA00022723"/>
    </source>
</evidence>
<evidence type="ECO:0000256" key="5">
    <source>
        <dbReference type="ARBA" id="ARBA00022853"/>
    </source>
</evidence>
<keyword evidence="4" id="KW-0479">Metal-binding</keyword>
<dbReference type="Pfam" id="PF17811">
    <property type="entry name" value="JHD"/>
    <property type="match status" value="1"/>
</dbReference>
<evidence type="ECO:0000256" key="2">
    <source>
        <dbReference type="ARBA" id="ARBA00004123"/>
    </source>
</evidence>
<dbReference type="Proteomes" id="UP001050691">
    <property type="component" value="Unassembled WGS sequence"/>
</dbReference>
<dbReference type="EMBL" id="BPWL01000007">
    <property type="protein sequence ID" value="GJJ12487.1"/>
    <property type="molecule type" value="Genomic_DNA"/>
</dbReference>
<proteinExistence type="predicted"/>
<keyword evidence="11" id="KW-1185">Reference proteome</keyword>
<dbReference type="EC" id="1.14.11.27" evidence="3"/>
<comment type="subcellular location">
    <subcellularLocation>
        <location evidence="2">Nucleus</location>
    </subcellularLocation>
</comment>
<dbReference type="GO" id="GO:0046872">
    <property type="term" value="F:metal ion binding"/>
    <property type="evidence" value="ECO:0007669"/>
    <property type="project" value="UniProtKB-KW"/>
</dbReference>
<gene>
    <name evidence="10" type="ORF">Clacol_006729</name>
</gene>
<evidence type="ECO:0000313" key="11">
    <source>
        <dbReference type="Proteomes" id="UP001050691"/>
    </source>
</evidence>
<comment type="catalytic activity">
    <reaction evidence="8">
        <text>N(6),N(6)-dimethyl-L-lysyl(36)-[histone H3] + 2 2-oxoglutarate + 2 O2 = L-lysyl(36)-[histone H3] + 2 formaldehyde + 2 succinate + 2 CO2</text>
        <dbReference type="Rhea" id="RHEA:42032"/>
        <dbReference type="Rhea" id="RHEA-COMP:9785"/>
        <dbReference type="Rhea" id="RHEA-COMP:9787"/>
        <dbReference type="ChEBI" id="CHEBI:15379"/>
        <dbReference type="ChEBI" id="CHEBI:16526"/>
        <dbReference type="ChEBI" id="CHEBI:16810"/>
        <dbReference type="ChEBI" id="CHEBI:16842"/>
        <dbReference type="ChEBI" id="CHEBI:29969"/>
        <dbReference type="ChEBI" id="CHEBI:30031"/>
        <dbReference type="ChEBI" id="CHEBI:61976"/>
        <dbReference type="EC" id="1.14.11.27"/>
    </reaction>
</comment>
<evidence type="ECO:0000256" key="7">
    <source>
        <dbReference type="ARBA" id="ARBA00023242"/>
    </source>
</evidence>
<evidence type="ECO:0000256" key="1">
    <source>
        <dbReference type="ARBA" id="ARBA00001954"/>
    </source>
</evidence>
<comment type="caution">
    <text evidence="10">The sequence shown here is derived from an EMBL/GenBank/DDBJ whole genome shotgun (WGS) entry which is preliminary data.</text>
</comment>
<organism evidence="10 11">
    <name type="scientific">Clathrus columnatus</name>
    <dbReference type="NCBI Taxonomy" id="1419009"/>
    <lineage>
        <taxon>Eukaryota</taxon>
        <taxon>Fungi</taxon>
        <taxon>Dikarya</taxon>
        <taxon>Basidiomycota</taxon>
        <taxon>Agaricomycotina</taxon>
        <taxon>Agaricomycetes</taxon>
        <taxon>Phallomycetidae</taxon>
        <taxon>Phallales</taxon>
        <taxon>Clathraceae</taxon>
        <taxon>Clathrus</taxon>
    </lineage>
</organism>
<dbReference type="GO" id="GO:0140680">
    <property type="term" value="F:histone H3K36me/H3K36me2 demethylase activity"/>
    <property type="evidence" value="ECO:0007669"/>
    <property type="project" value="UniProtKB-EC"/>
</dbReference>
<dbReference type="GO" id="GO:0005634">
    <property type="term" value="C:nucleus"/>
    <property type="evidence" value="ECO:0007669"/>
    <property type="project" value="UniProtKB-SubCell"/>
</dbReference>
<keyword evidence="7" id="KW-0539">Nucleus</keyword>
<keyword evidence="6" id="KW-0223">Dioxygenase</keyword>
<dbReference type="Gene3D" id="1.20.58.1360">
    <property type="match status" value="1"/>
</dbReference>
<name>A0AAV5AFH6_9AGAM</name>
<dbReference type="PANTHER" id="PTHR23123">
    <property type="entry name" value="PHD/F-BOX CONTAINING PROTEIN"/>
    <property type="match status" value="1"/>
</dbReference>
<dbReference type="InterPro" id="IPR041070">
    <property type="entry name" value="JHD"/>
</dbReference>
<reference evidence="10" key="1">
    <citation type="submission" date="2021-10" db="EMBL/GenBank/DDBJ databases">
        <title>De novo Genome Assembly of Clathrus columnatus (Basidiomycota, Fungi) Using Illumina and Nanopore Sequence Data.</title>
        <authorList>
            <person name="Ogiso-Tanaka E."/>
            <person name="Itagaki H."/>
            <person name="Hosoya T."/>
            <person name="Hosaka K."/>
        </authorList>
    </citation>
    <scope>NUCLEOTIDE SEQUENCE</scope>
    <source>
        <strain evidence="10">MO-923</strain>
    </source>
</reference>
<keyword evidence="6" id="KW-0560">Oxidoreductase</keyword>
<protein>
    <recommendedName>
        <fullName evidence="3">[histone H3]-dimethyl-L-lysine(36) demethylase</fullName>
        <ecNumber evidence="3">1.14.11.27</ecNumber>
    </recommendedName>
</protein>
<dbReference type="InterPro" id="IPR050690">
    <property type="entry name" value="JHDM1_Histone_Demethylase"/>
</dbReference>
<accession>A0AAV5AFH6</accession>
<dbReference type="AlphaFoldDB" id="A0AAV5AFH6"/>
<keyword evidence="5" id="KW-0156">Chromatin regulator</keyword>